<dbReference type="PANTHER" id="PTHR23354">
    <property type="entry name" value="NUCLEOLAR PROTEIN 7/ESTROGEN RECEPTOR COACTIVATOR-RELATED"/>
    <property type="match status" value="1"/>
</dbReference>
<dbReference type="PROSITE" id="PS51886">
    <property type="entry name" value="TLDC"/>
    <property type="match status" value="1"/>
</dbReference>
<accession>A0AAW1TS55</accession>
<dbReference type="Pfam" id="PF07534">
    <property type="entry name" value="TLD"/>
    <property type="match status" value="1"/>
</dbReference>
<reference evidence="3 4" key="1">
    <citation type="submission" date="2023-03" db="EMBL/GenBank/DDBJ databases">
        <title>Genome insight into feeding habits of ladybird beetles.</title>
        <authorList>
            <person name="Li H.-S."/>
            <person name="Huang Y.-H."/>
            <person name="Pang H."/>
        </authorList>
    </citation>
    <scope>NUCLEOTIDE SEQUENCE [LARGE SCALE GENOMIC DNA]</scope>
    <source>
        <strain evidence="3">SYSU_2023b</strain>
        <tissue evidence="3">Whole body</tissue>
    </source>
</reference>
<dbReference type="EMBL" id="JARQZJ010000031">
    <property type="protein sequence ID" value="KAK9874317.1"/>
    <property type="molecule type" value="Genomic_DNA"/>
</dbReference>
<dbReference type="PANTHER" id="PTHR23354:SF108">
    <property type="entry name" value="RE10231P"/>
    <property type="match status" value="1"/>
</dbReference>
<dbReference type="SMART" id="SM00584">
    <property type="entry name" value="TLDc"/>
    <property type="match status" value="1"/>
</dbReference>
<evidence type="ECO:0000259" key="2">
    <source>
        <dbReference type="PROSITE" id="PS51886"/>
    </source>
</evidence>
<evidence type="ECO:0000313" key="4">
    <source>
        <dbReference type="Proteomes" id="UP001431783"/>
    </source>
</evidence>
<gene>
    <name evidence="3" type="ORF">WA026_002669</name>
</gene>
<proteinExistence type="predicted"/>
<feature type="compositionally biased region" description="Basic residues" evidence="1">
    <location>
        <begin position="1"/>
        <end position="11"/>
    </location>
</feature>
<feature type="region of interest" description="Disordered" evidence="1">
    <location>
        <begin position="1"/>
        <end position="46"/>
    </location>
</feature>
<dbReference type="AlphaFoldDB" id="A0AAW1TS55"/>
<dbReference type="InterPro" id="IPR006571">
    <property type="entry name" value="TLDc_dom"/>
</dbReference>
<evidence type="ECO:0000313" key="3">
    <source>
        <dbReference type="EMBL" id="KAK9874317.1"/>
    </source>
</evidence>
<name>A0AAW1TS55_9CUCU</name>
<evidence type="ECO:0000256" key="1">
    <source>
        <dbReference type="SAM" id="MobiDB-lite"/>
    </source>
</evidence>
<protein>
    <recommendedName>
        <fullName evidence="2">TLDc domain-containing protein</fullName>
    </recommendedName>
</protein>
<keyword evidence="4" id="KW-1185">Reference proteome</keyword>
<feature type="domain" description="TLDc" evidence="2">
    <location>
        <begin position="306"/>
        <end position="459"/>
    </location>
</feature>
<dbReference type="Proteomes" id="UP001431783">
    <property type="component" value="Unassembled WGS sequence"/>
</dbReference>
<sequence>MGNHNGHHGSTKQKSSPSEAPVEVNSRKSSIPRTVSGNDIQDKNPMNLESLQKLGKILSEKAVREEGINGITLNIFTNSLFPRYPILAEKLFNYFHKLSKSKVKHIGTLAFMQQCDRFLQILDDATISDILIKIFSTQNQDNNNETITPESLKALLMSAYHISMDHYCEGPQSCFSLHRTLKAVVDSCFHIKNSLSTSFVSHWLQSNCPRLLQPVHRYIVHSLATSYRTLEEKNELDLAAGLDSNDCFEQGKQTSSLELATPVLDKAAPFVQGKNPHPHLLTMSLSWLLASALPPLYSQPQKASSPESTSNGLTSMNFLAKMLSSIPSHWVLIYDSDENGLGANRFLHHTLAYRGPTLVIVKTNEGNLFCIACPDEWHESHHYWGREESALYQLLPKFGLIEKGQKLLYLNFTARGYPYGLRVGSDPRSPFISIDGGFEKIEYSKIPDKLSTIEVWGCGDVVSRDRQLEVKKWEFKEAERQRVVKMSAADWVDHPDRYLLELAGRPQYSTQ</sequence>
<organism evidence="3 4">
    <name type="scientific">Henosepilachna vigintioctopunctata</name>
    <dbReference type="NCBI Taxonomy" id="420089"/>
    <lineage>
        <taxon>Eukaryota</taxon>
        <taxon>Metazoa</taxon>
        <taxon>Ecdysozoa</taxon>
        <taxon>Arthropoda</taxon>
        <taxon>Hexapoda</taxon>
        <taxon>Insecta</taxon>
        <taxon>Pterygota</taxon>
        <taxon>Neoptera</taxon>
        <taxon>Endopterygota</taxon>
        <taxon>Coleoptera</taxon>
        <taxon>Polyphaga</taxon>
        <taxon>Cucujiformia</taxon>
        <taxon>Coccinelloidea</taxon>
        <taxon>Coccinellidae</taxon>
        <taxon>Epilachninae</taxon>
        <taxon>Epilachnini</taxon>
        <taxon>Henosepilachna</taxon>
    </lineage>
</organism>
<comment type="caution">
    <text evidence="3">The sequence shown here is derived from an EMBL/GenBank/DDBJ whole genome shotgun (WGS) entry which is preliminary data.</text>
</comment>
<feature type="compositionally biased region" description="Polar residues" evidence="1">
    <location>
        <begin position="27"/>
        <end position="39"/>
    </location>
</feature>